<dbReference type="EMBL" id="JAVDPW010000007">
    <property type="protein sequence ID" value="MDR6291459.1"/>
    <property type="molecule type" value="Genomic_DNA"/>
</dbReference>
<evidence type="ECO:0000313" key="1">
    <source>
        <dbReference type="EMBL" id="MDR6291459.1"/>
    </source>
</evidence>
<name>A0ABU1JS65_9PROT</name>
<gene>
    <name evidence="1" type="ORF">E9232_003993</name>
</gene>
<dbReference type="RefSeq" id="WP_309796684.1">
    <property type="nucleotide sequence ID" value="NZ_JAVDPW010000007.1"/>
</dbReference>
<reference evidence="1 2" key="1">
    <citation type="submission" date="2023-07" db="EMBL/GenBank/DDBJ databases">
        <title>Sorghum-associated microbial communities from plants grown in Nebraska, USA.</title>
        <authorList>
            <person name="Schachtman D."/>
        </authorList>
    </citation>
    <scope>NUCLEOTIDE SEQUENCE [LARGE SCALE GENOMIC DNA]</scope>
    <source>
        <strain evidence="1 2">584</strain>
    </source>
</reference>
<accession>A0ABU1JS65</accession>
<organism evidence="1 2">
    <name type="scientific">Inquilinus ginsengisoli</name>
    <dbReference type="NCBI Taxonomy" id="363840"/>
    <lineage>
        <taxon>Bacteria</taxon>
        <taxon>Pseudomonadati</taxon>
        <taxon>Pseudomonadota</taxon>
        <taxon>Alphaproteobacteria</taxon>
        <taxon>Rhodospirillales</taxon>
        <taxon>Rhodospirillaceae</taxon>
        <taxon>Inquilinus</taxon>
    </lineage>
</organism>
<protein>
    <submittedName>
        <fullName evidence="1">Uncharacterized protein</fullName>
    </submittedName>
</protein>
<proteinExistence type="predicted"/>
<comment type="caution">
    <text evidence="1">The sequence shown here is derived from an EMBL/GenBank/DDBJ whole genome shotgun (WGS) entry which is preliminary data.</text>
</comment>
<dbReference type="Proteomes" id="UP001262410">
    <property type="component" value="Unassembled WGS sequence"/>
</dbReference>
<sequence length="62" mass="7157">MDDKPVTRTVNDLQTKDPIHVIVGLDRGKERSVPTNRELKSGFEMAWDLSHWAGRPDGDRRR</sequence>
<evidence type="ECO:0000313" key="2">
    <source>
        <dbReference type="Proteomes" id="UP001262410"/>
    </source>
</evidence>
<keyword evidence="2" id="KW-1185">Reference proteome</keyword>